<dbReference type="Pfam" id="PF00188">
    <property type="entry name" value="CAP"/>
    <property type="match status" value="1"/>
</dbReference>
<organism evidence="4 5">
    <name type="scientific">candidate division WS6 bacterium GW2011_GWF2_39_15</name>
    <dbReference type="NCBI Taxonomy" id="1619100"/>
    <lineage>
        <taxon>Bacteria</taxon>
        <taxon>Candidatus Dojkabacteria</taxon>
    </lineage>
</organism>
<gene>
    <name evidence="4" type="ORF">UT34_C0002G0191</name>
</gene>
<name>A0A0G0MNQ7_9BACT</name>
<feature type="transmembrane region" description="Helical" evidence="2">
    <location>
        <begin position="429"/>
        <end position="451"/>
    </location>
</feature>
<sequence>MLNWFVPNTSNKFKPYLLRNTALCLYTLILFSFNTLSGFLGISQAQASSITAKNIIQMTNQEREKYNLGVLKENAKLNAAALAKANNMFKEQYWDHFGPNGESPWQFIKASGYVYIYAGENLAKGFKSSEGVVQAWMASPTHRDNILSGNYKEIGIATVNGNLLGEEIMLVVQMFGNTTTLTTPSGQYVKGDEEEPSQPAENGETKSIKITYPTEDSTVNDPDFDVNGTVSNQSGDYSVELYEKEKVLGKLSTNASLWEFDKNGDWSEGNHSVSAYLGVKKDGISDSVDFFVDSTPPQIAQSDIDVTKSGGGWKVSIDCDENNPDITLVVGTKTYATTLDNGRYSSQIDGVGSDKVIVVASDENGNTLEFEITDMFQEKGGNVLSSFMNSVNIKDTVNVIFVAFIFILLLIEITVFARKGMLKQHKGNLFTMSIWWVLLLVGALNGFGGVIN</sequence>
<dbReference type="PANTHER" id="PTHR31157:SF1">
    <property type="entry name" value="SCP DOMAIN-CONTAINING PROTEIN"/>
    <property type="match status" value="1"/>
</dbReference>
<feature type="domain" description="SCP" evidence="3">
    <location>
        <begin position="57"/>
        <end position="166"/>
    </location>
</feature>
<comment type="caution">
    <text evidence="4">The sequence shown here is derived from an EMBL/GenBank/DDBJ whole genome shotgun (WGS) entry which is preliminary data.</text>
</comment>
<evidence type="ECO:0000256" key="1">
    <source>
        <dbReference type="SAM" id="MobiDB-lite"/>
    </source>
</evidence>
<evidence type="ECO:0000313" key="4">
    <source>
        <dbReference type="EMBL" id="KKR05684.1"/>
    </source>
</evidence>
<protein>
    <submittedName>
        <fullName evidence="4">SCP-like protein extracellular</fullName>
    </submittedName>
</protein>
<dbReference type="InterPro" id="IPR014044">
    <property type="entry name" value="CAP_dom"/>
</dbReference>
<keyword evidence="2" id="KW-0472">Membrane</keyword>
<dbReference type="CDD" id="cd05379">
    <property type="entry name" value="CAP_bacterial"/>
    <property type="match status" value="1"/>
</dbReference>
<dbReference type="EMBL" id="LBWK01000002">
    <property type="protein sequence ID" value="KKR05684.1"/>
    <property type="molecule type" value="Genomic_DNA"/>
</dbReference>
<dbReference type="InterPro" id="IPR035940">
    <property type="entry name" value="CAP_sf"/>
</dbReference>
<evidence type="ECO:0000259" key="3">
    <source>
        <dbReference type="Pfam" id="PF00188"/>
    </source>
</evidence>
<reference evidence="4 5" key="1">
    <citation type="journal article" date="2015" name="Nature">
        <title>rRNA introns, odd ribosomes, and small enigmatic genomes across a large radiation of phyla.</title>
        <authorList>
            <person name="Brown C.T."/>
            <person name="Hug L.A."/>
            <person name="Thomas B.C."/>
            <person name="Sharon I."/>
            <person name="Castelle C.J."/>
            <person name="Singh A."/>
            <person name="Wilkins M.J."/>
            <person name="Williams K.H."/>
            <person name="Banfield J.F."/>
        </authorList>
    </citation>
    <scope>NUCLEOTIDE SEQUENCE [LARGE SCALE GENOMIC DNA]</scope>
</reference>
<dbReference type="AlphaFoldDB" id="A0A0G0MNQ7"/>
<proteinExistence type="predicted"/>
<evidence type="ECO:0000313" key="5">
    <source>
        <dbReference type="Proteomes" id="UP000034799"/>
    </source>
</evidence>
<feature type="region of interest" description="Disordered" evidence="1">
    <location>
        <begin position="182"/>
        <end position="209"/>
    </location>
</feature>
<dbReference type="PANTHER" id="PTHR31157">
    <property type="entry name" value="SCP DOMAIN-CONTAINING PROTEIN"/>
    <property type="match status" value="1"/>
</dbReference>
<dbReference type="Gene3D" id="3.40.33.10">
    <property type="entry name" value="CAP"/>
    <property type="match status" value="1"/>
</dbReference>
<feature type="transmembrane region" description="Helical" evidence="2">
    <location>
        <begin position="397"/>
        <end position="417"/>
    </location>
</feature>
<keyword evidence="2" id="KW-0812">Transmembrane</keyword>
<dbReference type="SUPFAM" id="SSF55797">
    <property type="entry name" value="PR-1-like"/>
    <property type="match status" value="1"/>
</dbReference>
<evidence type="ECO:0000256" key="2">
    <source>
        <dbReference type="SAM" id="Phobius"/>
    </source>
</evidence>
<dbReference type="Proteomes" id="UP000034799">
    <property type="component" value="Unassembled WGS sequence"/>
</dbReference>
<dbReference type="STRING" id="1619100.UT34_C0002G0191"/>
<keyword evidence="2" id="KW-1133">Transmembrane helix</keyword>
<accession>A0A0G0MNQ7</accession>